<sequence>MNTRQITLANRWTATFQNIGEFRMGVEGWGLLLQGPNNQTIKYFADQIVLANDEDGNQANTCILLSVDGVYGCLHTAVDGDWVIDFARGMIAPHRVTIRHHHDAYDESLSVYEQPAFKRARQYVSVVGKHIYLTFPLTRDEDFPKVWDEYLAIRKRQLDELYFGT</sequence>
<organism evidence="1">
    <name type="scientific">Pseudomonas iranensis</name>
    <dbReference type="NCBI Taxonomy" id="2745503"/>
    <lineage>
        <taxon>Bacteria</taxon>
        <taxon>Pseudomonadati</taxon>
        <taxon>Pseudomonadota</taxon>
        <taxon>Gammaproteobacteria</taxon>
        <taxon>Pseudomonadales</taxon>
        <taxon>Pseudomonadaceae</taxon>
        <taxon>Pseudomonas</taxon>
    </lineage>
</organism>
<reference evidence="1" key="1">
    <citation type="submission" date="2024-05" db="EMBL/GenBank/DDBJ databases">
        <title>Draft genome sequence of Pseudomonas iranensis M7D1.</title>
        <authorList>
            <person name="Miller S.L."/>
            <person name="Nsubuga A."/>
            <person name="Lu N."/>
            <person name="King J."/>
            <person name="Shears P."/>
            <person name="Lawson P.A."/>
        </authorList>
    </citation>
    <scope>NUCLEOTIDE SEQUENCE</scope>
    <source>
        <strain evidence="1">M7D1</strain>
    </source>
</reference>
<dbReference type="AlphaFoldDB" id="A0AAU7F5L5"/>
<gene>
    <name evidence="1" type="ORF">ABHN08_13255</name>
</gene>
<protein>
    <submittedName>
        <fullName evidence="1">Uncharacterized protein</fullName>
    </submittedName>
</protein>
<evidence type="ECO:0000313" key="1">
    <source>
        <dbReference type="EMBL" id="XBL98877.1"/>
    </source>
</evidence>
<accession>A0AAU7F5L5</accession>
<name>A0AAU7F5L5_9PSED</name>
<proteinExistence type="predicted"/>
<dbReference type="EMBL" id="CP157354">
    <property type="protein sequence ID" value="XBL98877.1"/>
    <property type="molecule type" value="Genomic_DNA"/>
</dbReference>